<dbReference type="Proteomes" id="UP000515980">
    <property type="component" value="Segment"/>
</dbReference>
<name>A0A7G8LJ61_9CAUD</name>
<dbReference type="EMBL" id="MT711887">
    <property type="protein sequence ID" value="QNJ57283.1"/>
    <property type="molecule type" value="Genomic_DNA"/>
</dbReference>
<keyword evidence="2" id="KW-1185">Reference proteome</keyword>
<evidence type="ECO:0000313" key="2">
    <source>
        <dbReference type="Proteomes" id="UP000515980"/>
    </source>
</evidence>
<sequence length="156" mass="17942">MYFGEPPKDIDIIVASRYLSDPMVDVAKALETLEVTNQAFHVYNGASSDRLIGGFKCVNNVDVVVYELHDALNAPEHFDFNLNQFLLKGDDFESAYVYYVGDTSWHELTPVRQDFSDDRKAKMHEKWLNLTWRYPEGQGPARVYVKSLMQPATEEE</sequence>
<accession>A0A7G8LJ61</accession>
<evidence type="ECO:0000313" key="1">
    <source>
        <dbReference type="EMBL" id="QNJ57283.1"/>
    </source>
</evidence>
<gene>
    <name evidence="1" type="ORF">Stalingrad_24</name>
</gene>
<reference evidence="1 2" key="1">
    <citation type="submission" date="2020-07" db="EMBL/GenBank/DDBJ databases">
        <authorList>
            <person name="Rupe E.O."/>
            <person name="Bordelon E."/>
            <person name="Abraham A."/>
            <person name="Temple L."/>
            <person name="McNeal J."/>
        </authorList>
    </citation>
    <scope>NUCLEOTIDE SEQUENCE [LARGE SCALE GENOMIC DNA]</scope>
</reference>
<organism evidence="1 2">
    <name type="scientific">Pseudomonas phage Stalingrad</name>
    <dbReference type="NCBI Taxonomy" id="2762287"/>
    <lineage>
        <taxon>Viruses</taxon>
        <taxon>Duplodnaviria</taxon>
        <taxon>Heunggongvirae</taxon>
        <taxon>Uroviricota</taxon>
        <taxon>Caudoviricetes</taxon>
        <taxon>Autographivirales</taxon>
        <taxon>Autotranscriptaviridae</taxon>
        <taxon>Studiervirinae</taxon>
        <taxon>Troedvirus</taxon>
        <taxon>Troedvirus stalingrad</taxon>
    </lineage>
</organism>
<proteinExistence type="predicted"/>
<protein>
    <submittedName>
        <fullName evidence="1">tRNA maturase</fullName>
    </submittedName>
</protein>